<reference evidence="2" key="1">
    <citation type="submission" date="2020-02" db="EMBL/GenBank/DDBJ databases">
        <authorList>
            <person name="Meier V. D."/>
        </authorList>
    </citation>
    <scope>NUCLEOTIDE SEQUENCE</scope>
    <source>
        <strain evidence="2">AVDCRST_MAG91</strain>
    </source>
</reference>
<dbReference type="AlphaFoldDB" id="A0A6J4U2Y4"/>
<name>A0A6J4U2Y4_9SPHN</name>
<feature type="coiled-coil region" evidence="1">
    <location>
        <begin position="7"/>
        <end position="41"/>
    </location>
</feature>
<protein>
    <submittedName>
        <fullName evidence="2">Uncharacterized protein</fullName>
    </submittedName>
</protein>
<dbReference type="EMBL" id="CADCVX010000645">
    <property type="protein sequence ID" value="CAA9539287.1"/>
    <property type="molecule type" value="Genomic_DNA"/>
</dbReference>
<evidence type="ECO:0000256" key="1">
    <source>
        <dbReference type="SAM" id="Coils"/>
    </source>
</evidence>
<keyword evidence="1" id="KW-0175">Coiled coil</keyword>
<proteinExistence type="predicted"/>
<gene>
    <name evidence="2" type="ORF">AVDCRST_MAG91-3684</name>
</gene>
<organism evidence="2">
    <name type="scientific">uncultured Sphingomonadaceae bacterium</name>
    <dbReference type="NCBI Taxonomy" id="169976"/>
    <lineage>
        <taxon>Bacteria</taxon>
        <taxon>Pseudomonadati</taxon>
        <taxon>Pseudomonadota</taxon>
        <taxon>Alphaproteobacteria</taxon>
        <taxon>Sphingomonadales</taxon>
        <taxon>Sphingomonadaceae</taxon>
        <taxon>environmental samples</taxon>
    </lineage>
</organism>
<sequence>MSLVDDINALLRERDEWRKAAERLLGEKREAQTELAEARQHHEATVADLHAQFGEQAEEHADLLYKYAAMQRIVDAAPDAYQRDPLAALQELLTAPGRMVTITCVPYDASEVLAEDVTEEPPTGSVVLDVSGDAWQSHGEDKWRPSTVQAHQGVTFKWEHVRQYAPLHLLHVAND</sequence>
<evidence type="ECO:0000313" key="2">
    <source>
        <dbReference type="EMBL" id="CAA9539287.1"/>
    </source>
</evidence>
<accession>A0A6J4U2Y4</accession>